<dbReference type="Gene3D" id="3.15.10.10">
    <property type="entry name" value="Bactericidal permeability-increasing protein, domain 1"/>
    <property type="match status" value="1"/>
</dbReference>
<feature type="transmembrane region" description="Helical" evidence="1">
    <location>
        <begin position="126"/>
        <end position="146"/>
    </location>
</feature>
<gene>
    <name evidence="3" type="ORF">MOQ_002483</name>
</gene>
<dbReference type="Gene3D" id="3.15.20.10">
    <property type="entry name" value="Bactericidal permeability-increasing protein, domain 2"/>
    <property type="match status" value="1"/>
</dbReference>
<dbReference type="AlphaFoldDB" id="K2NFH2"/>
<keyword evidence="4" id="KW-1185">Reference proteome</keyword>
<sequence>MSSFPLLHAAVFFLMMLILVTECSRTSSARRVLDPRKEMELLGPNGNLTVSVSEKFLNTATFLFIPLLNSLLRGLKIPSQEEGSLYLGQLNFTKFGVGAVLFAMDSPNVLNITLYNLQVAIPQTDFSVWVGFFWCNGILSFSVNMLSIRISLEFVAQSNGKLGVKSSKVNIFWLKLVVSHSFTNGFCSGMEAVVELFFGDLDNLIVEEAKQKLPDKIGSRLEEKLNALFNTFPFHVSESPSVSKGRLQIAMNPDAHSKKSEEMSSSLLPVISSPLMPSNLDLLHWRRDVEVYVTEPAFNEILLYLNRSYQLNHSIKLPACFNSSLVKSVFPNLYTLCPNCSFIALISPTVPPRAVFGPDRKVIFDVLNGFVGLRMVSSTGQEIPVLEILVNCTAGFKDLQLRLLKLIYFRLTAKNLTVKVLTTNIGTINENALNKAIRFLLRWVFIPYFNAAFIGFPLPPQISFPLLEVSTEGIKAGFDFTLL</sequence>
<evidence type="ECO:0000256" key="1">
    <source>
        <dbReference type="SAM" id="Phobius"/>
    </source>
</evidence>
<dbReference type="GO" id="GO:0008289">
    <property type="term" value="F:lipid binding"/>
    <property type="evidence" value="ECO:0007669"/>
    <property type="project" value="InterPro"/>
</dbReference>
<keyword evidence="1" id="KW-0812">Transmembrane</keyword>
<evidence type="ECO:0000313" key="3">
    <source>
        <dbReference type="EMBL" id="EKF33641.1"/>
    </source>
</evidence>
<accession>K2NFH2</accession>
<organism evidence="3 4">
    <name type="scientific">Trypanosoma cruzi marinkellei</name>
    <dbReference type="NCBI Taxonomy" id="85056"/>
    <lineage>
        <taxon>Eukaryota</taxon>
        <taxon>Discoba</taxon>
        <taxon>Euglenozoa</taxon>
        <taxon>Kinetoplastea</taxon>
        <taxon>Metakinetoplastina</taxon>
        <taxon>Trypanosomatida</taxon>
        <taxon>Trypanosomatidae</taxon>
        <taxon>Trypanosoma</taxon>
        <taxon>Schizotrypanum</taxon>
    </lineage>
</organism>
<dbReference type="InterPro" id="IPR032942">
    <property type="entry name" value="BPI/LBP/Plunc"/>
</dbReference>
<keyword evidence="1" id="KW-0472">Membrane</keyword>
<evidence type="ECO:0000313" key="4">
    <source>
        <dbReference type="Proteomes" id="UP000007350"/>
    </source>
</evidence>
<dbReference type="SUPFAM" id="SSF55394">
    <property type="entry name" value="Bactericidal permeability-increasing protein, BPI"/>
    <property type="match status" value="2"/>
</dbReference>
<dbReference type="PANTHER" id="PTHR10504">
    <property type="entry name" value="BACTERICIDAL PERMEABILITY-INCREASING BPI PROTEIN-RELATED"/>
    <property type="match status" value="1"/>
</dbReference>
<dbReference type="Proteomes" id="UP000007350">
    <property type="component" value="Unassembled WGS sequence"/>
</dbReference>
<evidence type="ECO:0000256" key="2">
    <source>
        <dbReference type="SAM" id="SignalP"/>
    </source>
</evidence>
<dbReference type="EMBL" id="AHKC01009083">
    <property type="protein sequence ID" value="EKF33641.1"/>
    <property type="molecule type" value="Genomic_DNA"/>
</dbReference>
<dbReference type="InterPro" id="IPR017943">
    <property type="entry name" value="Bactericidal_perm-incr_a/b_dom"/>
</dbReference>
<name>K2NFH2_TRYCR</name>
<reference evidence="3 4" key="1">
    <citation type="journal article" date="2012" name="BMC Genomics">
        <title>Comparative genomic analysis of human infective Trypanosoma cruzi lineages with the bat-restricted subspecies T. cruzi marinkellei.</title>
        <authorList>
            <person name="Franzen O."/>
            <person name="Talavera-Lopez C."/>
            <person name="Ochaya S."/>
            <person name="Butler C.E."/>
            <person name="Messenger L.A."/>
            <person name="Lewis M.D."/>
            <person name="Llewellyn M.S."/>
            <person name="Marinkelle C.J."/>
            <person name="Tyler K.M."/>
            <person name="Miles M.A."/>
            <person name="Andersson B."/>
        </authorList>
    </citation>
    <scope>NUCLEOTIDE SEQUENCE [LARGE SCALE GENOMIC DNA]</scope>
    <source>
        <strain evidence="3 4">B7</strain>
    </source>
</reference>
<dbReference type="OrthoDB" id="260782at2759"/>
<feature type="signal peptide" evidence="2">
    <location>
        <begin position="1"/>
        <end position="23"/>
    </location>
</feature>
<proteinExistence type="predicted"/>
<keyword evidence="1" id="KW-1133">Transmembrane helix</keyword>
<dbReference type="PANTHER" id="PTHR10504:SF131">
    <property type="entry name" value="BPI2 DOMAIN-CONTAINING PROTEIN"/>
    <property type="match status" value="1"/>
</dbReference>
<keyword evidence="2" id="KW-0732">Signal</keyword>
<feature type="chain" id="PRO_5003862095" evidence="2">
    <location>
        <begin position="24"/>
        <end position="483"/>
    </location>
</feature>
<comment type="caution">
    <text evidence="3">The sequence shown here is derived from an EMBL/GenBank/DDBJ whole genome shotgun (WGS) entry which is preliminary data.</text>
</comment>
<protein>
    <submittedName>
        <fullName evidence="3">Expression site-associated gene (ESAG-like) protein</fullName>
    </submittedName>
</protein>